<comment type="caution">
    <text evidence="10">The sequence shown here is derived from an EMBL/GenBank/DDBJ whole genome shotgun (WGS) entry which is preliminary data.</text>
</comment>
<accession>A0A370L2G4</accession>
<dbReference type="SUPFAM" id="SSF55469">
    <property type="entry name" value="FMN-dependent nitroreductase-like"/>
    <property type="match status" value="1"/>
</dbReference>
<dbReference type="EC" id="1.-.-.-" evidence="7"/>
<keyword evidence="11" id="KW-1185">Reference proteome</keyword>
<keyword evidence="3 7" id="KW-0288">FMN</keyword>
<evidence type="ECO:0000256" key="7">
    <source>
        <dbReference type="PIRNR" id="PIRNR000232"/>
    </source>
</evidence>
<keyword evidence="5 7" id="KW-0560">Oxidoreductase</keyword>
<evidence type="ECO:0000256" key="4">
    <source>
        <dbReference type="ARBA" id="ARBA00022857"/>
    </source>
</evidence>
<feature type="binding site" evidence="8">
    <location>
        <position position="54"/>
    </location>
    <ligand>
        <name>FMN</name>
        <dbReference type="ChEBI" id="CHEBI:58210"/>
        <note>ligand shared between dimeric partners</note>
    </ligand>
</feature>
<dbReference type="InterPro" id="IPR026021">
    <property type="entry name" value="YdjA-like"/>
</dbReference>
<feature type="binding site" description="in other chain" evidence="8">
    <location>
        <begin position="27"/>
        <end position="29"/>
    </location>
    <ligand>
        <name>FMN</name>
        <dbReference type="ChEBI" id="CHEBI:58210"/>
        <note>ligand shared between dimeric partners</note>
    </ligand>
</feature>
<evidence type="ECO:0000256" key="3">
    <source>
        <dbReference type="ARBA" id="ARBA00022643"/>
    </source>
</evidence>
<dbReference type="PIRSF" id="PIRSF000232">
    <property type="entry name" value="YdjA"/>
    <property type="match status" value="1"/>
</dbReference>
<reference evidence="11" key="1">
    <citation type="submission" date="2018-07" db="EMBL/GenBank/DDBJ databases">
        <authorList>
            <person name="Safronova V.I."/>
            <person name="Chirak E.R."/>
            <person name="Sazanova A.L."/>
        </authorList>
    </citation>
    <scope>NUCLEOTIDE SEQUENCE [LARGE SCALE GENOMIC DNA]</scope>
    <source>
        <strain evidence="11">RCAM04685</strain>
    </source>
</reference>
<evidence type="ECO:0000256" key="6">
    <source>
        <dbReference type="ARBA" id="ARBA00023027"/>
    </source>
</evidence>
<evidence type="ECO:0000256" key="2">
    <source>
        <dbReference type="ARBA" id="ARBA00022630"/>
    </source>
</evidence>
<evidence type="ECO:0000256" key="8">
    <source>
        <dbReference type="PIRSR" id="PIRSR000232-1"/>
    </source>
</evidence>
<dbReference type="OrthoDB" id="9804207at2"/>
<evidence type="ECO:0000256" key="1">
    <source>
        <dbReference type="ARBA" id="ARBA00007118"/>
    </source>
</evidence>
<dbReference type="CDD" id="cd02135">
    <property type="entry name" value="YdjA-like"/>
    <property type="match status" value="1"/>
</dbReference>
<feature type="binding site" description="in other chain" evidence="8">
    <location>
        <begin position="156"/>
        <end position="158"/>
    </location>
    <ligand>
        <name>FMN</name>
        <dbReference type="ChEBI" id="CHEBI:58210"/>
        <note>ligand shared between dimeric partners</note>
    </ligand>
</feature>
<proteinExistence type="inferred from homology"/>
<evidence type="ECO:0000313" key="11">
    <source>
        <dbReference type="Proteomes" id="UP000255207"/>
    </source>
</evidence>
<dbReference type="Gene3D" id="3.40.109.10">
    <property type="entry name" value="NADH Oxidase"/>
    <property type="match status" value="1"/>
</dbReference>
<dbReference type="AlphaFoldDB" id="A0A370L2G4"/>
<organism evidence="10 11">
    <name type="scientific">Bosea caraganae</name>
    <dbReference type="NCBI Taxonomy" id="2763117"/>
    <lineage>
        <taxon>Bacteria</taxon>
        <taxon>Pseudomonadati</taxon>
        <taxon>Pseudomonadota</taxon>
        <taxon>Alphaproteobacteria</taxon>
        <taxon>Hyphomicrobiales</taxon>
        <taxon>Boseaceae</taxon>
        <taxon>Bosea</taxon>
    </lineage>
</organism>
<dbReference type="PANTHER" id="PTHR43821:SF1">
    <property type="entry name" value="NAD(P)H NITROREDUCTASE YDJA-RELATED"/>
    <property type="match status" value="1"/>
</dbReference>
<dbReference type="InterPro" id="IPR000415">
    <property type="entry name" value="Nitroreductase-like"/>
</dbReference>
<dbReference type="Proteomes" id="UP000255207">
    <property type="component" value="Unassembled WGS sequence"/>
</dbReference>
<keyword evidence="2 7" id="KW-0285">Flavoprotein</keyword>
<sequence>MSNNHAAAATEALSHDGEALLSFLERRRSTGMTALSEPGPSESELRRILTIAARVPDHGGIEPWRFIVLAGDARQRASEGVSKLYAAENAAMDPERREKFTAIMGRALTYAPVIVLVVSRSDALARVLVWEQELSTGAACMNLVIAAQASGYGTTWLTGWAAYSPGVAALFGLSGSEKVAGVIHIGTAKEIPPDRKRPDIDALTTYW</sequence>
<keyword evidence="4 7" id="KW-0521">NADP</keyword>
<keyword evidence="6 7" id="KW-0520">NAD</keyword>
<evidence type="ECO:0000259" key="9">
    <source>
        <dbReference type="Pfam" id="PF00881"/>
    </source>
</evidence>
<evidence type="ECO:0000313" key="10">
    <source>
        <dbReference type="EMBL" id="RDJ22140.1"/>
    </source>
</evidence>
<evidence type="ECO:0000256" key="5">
    <source>
        <dbReference type="ARBA" id="ARBA00023002"/>
    </source>
</evidence>
<feature type="binding site" evidence="8">
    <location>
        <position position="58"/>
    </location>
    <ligand>
        <name>FMN</name>
        <dbReference type="ChEBI" id="CHEBI:58210"/>
        <note>ligand shared between dimeric partners</note>
    </ligand>
</feature>
<name>A0A370L2G4_9HYPH</name>
<dbReference type="InterPro" id="IPR052530">
    <property type="entry name" value="NAD(P)H_nitroreductase"/>
</dbReference>
<comment type="cofactor">
    <cofactor evidence="8">
        <name>FMN</name>
        <dbReference type="ChEBI" id="CHEBI:58210"/>
    </cofactor>
    <text evidence="8">Binds 1 FMN per subunit.</text>
</comment>
<feature type="domain" description="Nitroreductase" evidence="9">
    <location>
        <begin position="25"/>
        <end position="186"/>
    </location>
</feature>
<dbReference type="RefSeq" id="WP_114831019.1">
    <property type="nucleotide sequence ID" value="NZ_QQTO01000034.1"/>
</dbReference>
<comment type="similarity">
    <text evidence="1 7">Belongs to the nitroreductase family.</text>
</comment>
<dbReference type="GO" id="GO:0016491">
    <property type="term" value="F:oxidoreductase activity"/>
    <property type="evidence" value="ECO:0007669"/>
    <property type="project" value="UniProtKB-UniRule"/>
</dbReference>
<dbReference type="EMBL" id="QQTP01000011">
    <property type="protein sequence ID" value="RDJ22140.1"/>
    <property type="molecule type" value="Genomic_DNA"/>
</dbReference>
<protein>
    <recommendedName>
        <fullName evidence="7">Putative NAD(P)H nitroreductase</fullName>
        <ecNumber evidence="7">1.-.-.-</ecNumber>
    </recommendedName>
</protein>
<dbReference type="PANTHER" id="PTHR43821">
    <property type="entry name" value="NAD(P)H NITROREDUCTASE YDJA-RELATED"/>
    <property type="match status" value="1"/>
</dbReference>
<dbReference type="InterPro" id="IPR029479">
    <property type="entry name" value="Nitroreductase"/>
</dbReference>
<dbReference type="Pfam" id="PF00881">
    <property type="entry name" value="Nitroreductase"/>
    <property type="match status" value="1"/>
</dbReference>
<gene>
    <name evidence="10" type="ORF">DWE98_19780</name>
</gene>